<dbReference type="InterPro" id="IPR045741">
    <property type="entry name" value="PorV"/>
</dbReference>
<gene>
    <name evidence="2" type="ORF">COS91_05285</name>
</gene>
<dbReference type="NCBIfam" id="NF033709">
    <property type="entry name" value="PorV_fam"/>
    <property type="match status" value="1"/>
</dbReference>
<name>A0A2M6ZFX2_9BACT</name>
<dbReference type="SUPFAM" id="SSF56935">
    <property type="entry name" value="Porins"/>
    <property type="match status" value="1"/>
</dbReference>
<dbReference type="Pfam" id="PF19572">
    <property type="entry name" value="PorV"/>
    <property type="match status" value="1"/>
</dbReference>
<dbReference type="Gene3D" id="2.40.160.60">
    <property type="entry name" value="Outer membrane protein transport protein (OMPP1/FadL/TodX)"/>
    <property type="match status" value="1"/>
</dbReference>
<proteinExistence type="predicted"/>
<protein>
    <recommendedName>
        <fullName evidence="1">Type IX secretion system protein PorV domain-containing protein</fullName>
    </recommendedName>
</protein>
<dbReference type="EMBL" id="PEWN01000082">
    <property type="protein sequence ID" value="PIU51278.1"/>
    <property type="molecule type" value="Genomic_DNA"/>
</dbReference>
<dbReference type="AlphaFoldDB" id="A0A2M6ZFX2"/>
<reference evidence="3" key="1">
    <citation type="submission" date="2017-09" db="EMBL/GenBank/DDBJ databases">
        <title>Depth-based differentiation of microbial function through sediment-hosted aquifers and enrichment of novel symbionts in the deep terrestrial subsurface.</title>
        <authorList>
            <person name="Probst A.J."/>
            <person name="Ladd B."/>
            <person name="Jarett J.K."/>
            <person name="Geller-Mcgrath D.E."/>
            <person name="Sieber C.M.K."/>
            <person name="Emerson J.B."/>
            <person name="Anantharaman K."/>
            <person name="Thomas B.C."/>
            <person name="Malmstrom R."/>
            <person name="Stieglmeier M."/>
            <person name="Klingl A."/>
            <person name="Woyke T."/>
            <person name="Ryan C.M."/>
            <person name="Banfield J.F."/>
        </authorList>
    </citation>
    <scope>NUCLEOTIDE SEQUENCE [LARGE SCALE GENOMIC DNA]</scope>
</reference>
<dbReference type="Proteomes" id="UP000229227">
    <property type="component" value="Unassembled WGS sequence"/>
</dbReference>
<accession>A0A2M6ZFX2</accession>
<comment type="caution">
    <text evidence="2">The sequence shown here is derived from an EMBL/GenBank/DDBJ whole genome shotgun (WGS) entry which is preliminary data.</text>
</comment>
<evidence type="ECO:0000259" key="1">
    <source>
        <dbReference type="Pfam" id="PF19572"/>
    </source>
</evidence>
<evidence type="ECO:0000313" key="3">
    <source>
        <dbReference type="Proteomes" id="UP000229227"/>
    </source>
</evidence>
<evidence type="ECO:0000313" key="2">
    <source>
        <dbReference type="EMBL" id="PIU51278.1"/>
    </source>
</evidence>
<organism evidence="2 3">
    <name type="scientific">Candidatus Desantisbacteria bacterium CG07_land_8_20_14_0_80_39_15</name>
    <dbReference type="NCBI Taxonomy" id="1974549"/>
    <lineage>
        <taxon>Bacteria</taxon>
        <taxon>Candidatus Desantisiibacteriota</taxon>
    </lineage>
</organism>
<sequence>MRINHKIYFWFLVFALLLTPPDPPFRWVPAEHLCYALGPGTTGVPFLKIAPGARAVGMGEAFVATADDATAIYWNPAGLIQIEGNQITYMHNFWFQSINYDYIGYVQGFKNAEEKFGISITLLNAGEIQRTLEDASGIYSGTGSNFTAYDLALAFSYAWKMGENISIGTNLKFIRSNIDDVTGYAVAADFGSLYIPMSKLTIGINAQNAILPIPIRYYRGNSPVSAAHTLPMNIKVGAAYKFNDNLTLGLDVNAPIDNNLNFHIGAEYWYGNFALRLGYKTDFIYDIDILSGLSAGMGFKWQNYQTDYAFVPYGDLGFTHRVSLLVKF</sequence>
<feature type="domain" description="Type IX secretion system protein PorV" evidence="1">
    <location>
        <begin position="41"/>
        <end position="186"/>
    </location>
</feature>